<reference evidence="3 4" key="1">
    <citation type="submission" date="2016-05" db="EMBL/GenBank/DDBJ databases">
        <title>Complete genome sequence of a phthalic acid esters degrading Mycobacterium sp. YC-RL4.</title>
        <authorList>
            <person name="Ren L."/>
            <person name="Fan S."/>
            <person name="Ruth N."/>
            <person name="Jia Y."/>
            <person name="Wang J."/>
            <person name="Qiao C."/>
        </authorList>
    </citation>
    <scope>NUCLEOTIDE SEQUENCE [LARGE SCALE GENOMIC DNA]</scope>
    <source>
        <strain evidence="3 4">YC-RL4</strain>
    </source>
</reference>
<name>A0A172UNN0_9MYCO</name>
<dbReference type="EMBL" id="CP015596">
    <property type="protein sequence ID" value="ANE80643.1"/>
    <property type="molecule type" value="Genomic_DNA"/>
</dbReference>
<dbReference type="STRING" id="1682113.A7U43_16205"/>
<feature type="compositionally biased region" description="Basic and acidic residues" evidence="1">
    <location>
        <begin position="370"/>
        <end position="379"/>
    </location>
</feature>
<gene>
    <name evidence="3" type="ORF">A7U43_16205</name>
</gene>
<keyword evidence="4" id="KW-1185">Reference proteome</keyword>
<feature type="region of interest" description="Disordered" evidence="1">
    <location>
        <begin position="356"/>
        <end position="379"/>
    </location>
</feature>
<dbReference type="AlphaFoldDB" id="A0A172UNN0"/>
<feature type="domain" description="MrfA-like Zn-binding" evidence="2">
    <location>
        <begin position="539"/>
        <end position="643"/>
    </location>
</feature>
<dbReference type="OrthoDB" id="9134227at2"/>
<sequence>MTDTAPEEVMLHDPGEALDPLADAEDAVVKNRAKVGSSRPSSLLYTYGPGAIMDLPGFSVMPAGLDDWEPIWKRREKIPAIIEPRLLNVIRMHLGPQVDALRPYPWQPKQNSFAKEGADLGIPARVFPQWLRCTGCDYLGPLPRFSYTNTHPFRPDLAQFTHKGCPGRGAQRGGAKTGKRESPAVPAQHLLTCTNGHVDEFPYELWVHRGRRCPKAERPDLKMRDANVGKSVGSMIACTQCGATRGMAEAQGSVGRDKLPQTCRGRHPHLNAFDKECDARPTLIMMGASNLWFASTQSIIVMPRTDAEKAEALGDLLRLELGVDTVKQFAGQLDVIRAMAGMKDIDLTSVSNESLSTAVADALTPPESDEERKKKRDDWDPVELLVPEWQYLQKPALFPSQKNTTGLMVTDMARGPELPPQISRVVAVNQMKKVNAFIGFTRLDEMDRINDLPGRLVKLTRNGKPTWVPATEDRGEGIFLQLSLDAVEAWENIVYTTPLWAAHQAANRRNFYRRFSETAKAVDPDTRLPAPRYWLLHTLSHVLIREMAMSCGYGAASLTERIYGWPPSAHREGAAGLLICTTASDSEGTLGGLVALSEPPRLQGLVSSALRRAARCSSDPVCAMRTPHDPEDFLHGAACHCCTFASETSCERANRFLDRRFLLTLPSAHGKPVPGFFGSPDVR</sequence>
<evidence type="ECO:0000313" key="3">
    <source>
        <dbReference type="EMBL" id="ANE80643.1"/>
    </source>
</evidence>
<accession>A0A172UNN0</accession>
<dbReference type="InterPro" id="IPR018973">
    <property type="entry name" value="MZB"/>
</dbReference>
<evidence type="ECO:0000259" key="2">
    <source>
        <dbReference type="Pfam" id="PF09369"/>
    </source>
</evidence>
<dbReference type="Pfam" id="PF09369">
    <property type="entry name" value="MZB"/>
    <property type="match status" value="1"/>
</dbReference>
<dbReference type="InterPro" id="IPR047721">
    <property type="entry name" value="DrmB"/>
</dbReference>
<protein>
    <recommendedName>
        <fullName evidence="2">MrfA-like Zn-binding domain-containing protein</fullName>
    </recommendedName>
</protein>
<dbReference type="KEGG" id="madi:A7U43_16205"/>
<organism evidence="3 4">
    <name type="scientific">Mycobacterium adipatum</name>
    <dbReference type="NCBI Taxonomy" id="1682113"/>
    <lineage>
        <taxon>Bacteria</taxon>
        <taxon>Bacillati</taxon>
        <taxon>Actinomycetota</taxon>
        <taxon>Actinomycetes</taxon>
        <taxon>Mycobacteriales</taxon>
        <taxon>Mycobacteriaceae</taxon>
        <taxon>Mycobacterium</taxon>
    </lineage>
</organism>
<dbReference type="RefSeq" id="WP_067997235.1">
    <property type="nucleotide sequence ID" value="NZ_CP015596.1"/>
</dbReference>
<feature type="region of interest" description="Disordered" evidence="1">
    <location>
        <begin position="160"/>
        <end position="183"/>
    </location>
</feature>
<evidence type="ECO:0000256" key="1">
    <source>
        <dbReference type="SAM" id="MobiDB-lite"/>
    </source>
</evidence>
<dbReference type="NCBIfam" id="NF038324">
    <property type="entry name" value="DrmB_fam"/>
    <property type="match status" value="1"/>
</dbReference>
<evidence type="ECO:0000313" key="4">
    <source>
        <dbReference type="Proteomes" id="UP000077143"/>
    </source>
</evidence>
<feature type="compositionally biased region" description="Gly residues" evidence="1">
    <location>
        <begin position="166"/>
        <end position="176"/>
    </location>
</feature>
<dbReference type="Proteomes" id="UP000077143">
    <property type="component" value="Chromosome"/>
</dbReference>
<proteinExistence type="predicted"/>